<name>A0ABX1TKL4_9GAMM</name>
<dbReference type="Proteomes" id="UP000760480">
    <property type="component" value="Unassembled WGS sequence"/>
</dbReference>
<reference evidence="2 3" key="1">
    <citation type="submission" date="2019-03" db="EMBL/GenBank/DDBJ databases">
        <title>Metabolic reconstructions from genomes of highly enriched 'Candidatus Accumulibacter' and 'Candidatus Competibacter' bioreactor populations.</title>
        <authorList>
            <person name="Annavajhala M.K."/>
            <person name="Welles L."/>
            <person name="Abbas B."/>
            <person name="Sorokin D."/>
            <person name="Park H."/>
            <person name="Van Loosdrecht M."/>
            <person name="Chandran K."/>
        </authorList>
    </citation>
    <scope>NUCLEOTIDE SEQUENCE [LARGE SCALE GENOMIC DNA]</scope>
    <source>
        <strain evidence="2 3">SBR_G</strain>
    </source>
</reference>
<sequence length="124" mass="13216">MKSTVIILAISLFQVAAIGQTMYKCPDPAGVVKFQQMPCSPTGGGEAVKVKPIPAGVGSGLSDDAKHYLDEQTAQRTERNRLSAEEDKRQQALNVEKAKVRAAEEQAAAQRATAAAIWATGRGY</sequence>
<gene>
    <name evidence="2" type="ORF">E4P82_07200</name>
</gene>
<accession>A0ABX1TKL4</accession>
<evidence type="ECO:0000313" key="2">
    <source>
        <dbReference type="EMBL" id="NMQ19010.1"/>
    </source>
</evidence>
<keyword evidence="3" id="KW-1185">Reference proteome</keyword>
<dbReference type="RefSeq" id="WP_169248272.1">
    <property type="nucleotide sequence ID" value="NZ_SPMZ01000019.1"/>
</dbReference>
<protein>
    <submittedName>
        <fullName evidence="2">DUF4124 domain-containing protein</fullName>
    </submittedName>
</protein>
<comment type="caution">
    <text evidence="2">The sequence shown here is derived from an EMBL/GenBank/DDBJ whole genome shotgun (WGS) entry which is preliminary data.</text>
</comment>
<dbReference type="InterPro" id="IPR025392">
    <property type="entry name" value="DUF4124"/>
</dbReference>
<proteinExistence type="predicted"/>
<organism evidence="2 3">
    <name type="scientific">Candidatus Competibacter phosphatis</name>
    <dbReference type="NCBI Taxonomy" id="221280"/>
    <lineage>
        <taxon>Bacteria</taxon>
        <taxon>Pseudomonadati</taxon>
        <taxon>Pseudomonadota</taxon>
        <taxon>Gammaproteobacteria</taxon>
        <taxon>Candidatus Competibacteraceae</taxon>
        <taxon>Candidatus Competibacter</taxon>
    </lineage>
</organism>
<dbReference type="Pfam" id="PF13511">
    <property type="entry name" value="DUF4124"/>
    <property type="match status" value="1"/>
</dbReference>
<feature type="domain" description="DUF4124" evidence="1">
    <location>
        <begin position="11"/>
        <end position="55"/>
    </location>
</feature>
<evidence type="ECO:0000313" key="3">
    <source>
        <dbReference type="Proteomes" id="UP000760480"/>
    </source>
</evidence>
<evidence type="ECO:0000259" key="1">
    <source>
        <dbReference type="Pfam" id="PF13511"/>
    </source>
</evidence>
<dbReference type="EMBL" id="SPMZ01000019">
    <property type="protein sequence ID" value="NMQ19010.1"/>
    <property type="molecule type" value="Genomic_DNA"/>
</dbReference>